<dbReference type="SUPFAM" id="SSF48452">
    <property type="entry name" value="TPR-like"/>
    <property type="match status" value="1"/>
</dbReference>
<evidence type="ECO:0008006" key="3">
    <source>
        <dbReference type="Google" id="ProtNLM"/>
    </source>
</evidence>
<organism evidence="1 2">
    <name type="scientific">Bacillus cereus TIAC219</name>
    <dbReference type="NCBI Taxonomy" id="718222"/>
    <lineage>
        <taxon>Bacteria</taxon>
        <taxon>Bacillati</taxon>
        <taxon>Bacillota</taxon>
        <taxon>Bacilli</taxon>
        <taxon>Bacillales</taxon>
        <taxon>Bacillaceae</taxon>
        <taxon>Bacillus</taxon>
        <taxon>Bacillus cereus group</taxon>
    </lineage>
</organism>
<gene>
    <name evidence="1" type="ORF">IAY_04019</name>
</gene>
<dbReference type="AlphaFoldDB" id="A0ABC9SV40"/>
<name>A0ABC9SV40_BACCE</name>
<dbReference type="InterPro" id="IPR011990">
    <property type="entry name" value="TPR-like_helical_dom_sf"/>
</dbReference>
<dbReference type="Gene3D" id="1.25.40.10">
    <property type="entry name" value="Tetratricopeptide repeat domain"/>
    <property type="match status" value="1"/>
</dbReference>
<reference evidence="1 2" key="1">
    <citation type="submission" date="2013-01" db="EMBL/GenBank/DDBJ databases">
        <title>The Genome Sequence of Bacillus cereus TIAC219.</title>
        <authorList>
            <consortium name="The Broad Institute Genome Sequencing Platform"/>
            <consortium name="The Broad Institute Genome Sequencing Center for Infectious Disease"/>
            <person name="Feldgarden M."/>
            <person name="Van der Auwera G.A."/>
            <person name="Mahillon J."/>
            <person name="Duprez V."/>
            <person name="Timmery S."/>
            <person name="Mattelet C."/>
            <person name="Dierick K."/>
            <person name="Sun M."/>
            <person name="Yu Z."/>
            <person name="Zhu L."/>
            <person name="Hu X."/>
            <person name="Shank E.B."/>
            <person name="Swiecicka I."/>
            <person name="Hansen B.M."/>
            <person name="Andrup L."/>
            <person name="Walker B."/>
            <person name="Young S.K."/>
            <person name="Zeng Q."/>
            <person name="Gargeya S."/>
            <person name="Fitzgerald M."/>
            <person name="Haas B."/>
            <person name="Abouelleil A."/>
            <person name="Alvarado L."/>
            <person name="Arachchi H.M."/>
            <person name="Berlin A.M."/>
            <person name="Chapman S.B."/>
            <person name="Dewar J."/>
            <person name="Goldberg J."/>
            <person name="Griggs A."/>
            <person name="Gujja S."/>
            <person name="Hansen M."/>
            <person name="Howarth C."/>
            <person name="Imamovic A."/>
            <person name="Larimer J."/>
            <person name="McCowan C."/>
            <person name="Murphy C."/>
            <person name="Neiman D."/>
            <person name="Pearson M."/>
            <person name="Priest M."/>
            <person name="Roberts A."/>
            <person name="Saif S."/>
            <person name="Shea T."/>
            <person name="Sisk P."/>
            <person name="Sykes S."/>
            <person name="Wortman J."/>
            <person name="Nusbaum C."/>
            <person name="Birren B."/>
        </authorList>
    </citation>
    <scope>NUCLEOTIDE SEQUENCE [LARGE SCALE GENOMIC DNA]</scope>
    <source>
        <strain evidence="1 2">TIAC219</strain>
    </source>
</reference>
<protein>
    <recommendedName>
        <fullName evidence="3">Response regulator aspartate phosphatase</fullName>
    </recommendedName>
</protein>
<dbReference type="Proteomes" id="UP000014060">
    <property type="component" value="Unassembled WGS sequence"/>
</dbReference>
<dbReference type="EMBL" id="AHCJ01000050">
    <property type="protein sequence ID" value="EOQ59866.1"/>
    <property type="molecule type" value="Genomic_DNA"/>
</dbReference>
<evidence type="ECO:0000313" key="2">
    <source>
        <dbReference type="Proteomes" id="UP000014060"/>
    </source>
</evidence>
<comment type="caution">
    <text evidence="1">The sequence shown here is derived from an EMBL/GenBank/DDBJ whole genome shotgun (WGS) entry which is preliminary data.</text>
</comment>
<sequence>MSITKDSFKNIEKFPNIEEDFLFLAYYYHFFKAIHFTIIANYTEAKTHYEKAERLFIDIPDEIDQAEFEYRFSTYCYQSYQPFEAIQHVVKAKKIYLNHVGYEINTALCDNVYGLTCIDLREFEKAEECLNTVIDVFNKHNEEHLLCLQCIS</sequence>
<accession>A0ABC9SV40</accession>
<evidence type="ECO:0000313" key="1">
    <source>
        <dbReference type="EMBL" id="EOQ59866.1"/>
    </source>
</evidence>
<proteinExistence type="predicted"/>